<evidence type="ECO:0000313" key="2">
    <source>
        <dbReference type="EMBL" id="GBL67998.1"/>
    </source>
</evidence>
<keyword evidence="3" id="KW-1185">Reference proteome</keyword>
<name>A0A4Y1ZU96_ARAVE</name>
<reference evidence="2 3" key="1">
    <citation type="journal article" date="2019" name="Sci. Rep.">
        <title>Orb-weaving spider Araneus ventricosus genome elucidates the spidroin gene catalogue.</title>
        <authorList>
            <person name="Kono N."/>
            <person name="Nakamura H."/>
            <person name="Ohtoshi R."/>
            <person name="Moran D.A.P."/>
            <person name="Shinohara A."/>
            <person name="Yoshida Y."/>
            <person name="Fujiwara M."/>
            <person name="Mori M."/>
            <person name="Tomita M."/>
            <person name="Arakawa K."/>
        </authorList>
    </citation>
    <scope>NUCLEOTIDE SEQUENCE [LARGE SCALE GENOMIC DNA]</scope>
</reference>
<evidence type="ECO:0000313" key="3">
    <source>
        <dbReference type="Proteomes" id="UP000499080"/>
    </source>
</evidence>
<sequence>MERKRKASNTSILSYCKKEKNDKTNQLEINQNTAVSTEHQCVDSIDKECEEERNHPSTSQHGIINPNDKGLRIDKQ</sequence>
<dbReference type="Proteomes" id="UP000499080">
    <property type="component" value="Unassembled WGS sequence"/>
</dbReference>
<protein>
    <submittedName>
        <fullName evidence="2">Uncharacterized protein</fullName>
    </submittedName>
</protein>
<organism evidence="2 3">
    <name type="scientific">Araneus ventricosus</name>
    <name type="common">Orbweaver spider</name>
    <name type="synonym">Epeira ventricosa</name>
    <dbReference type="NCBI Taxonomy" id="182803"/>
    <lineage>
        <taxon>Eukaryota</taxon>
        <taxon>Metazoa</taxon>
        <taxon>Ecdysozoa</taxon>
        <taxon>Arthropoda</taxon>
        <taxon>Chelicerata</taxon>
        <taxon>Arachnida</taxon>
        <taxon>Araneae</taxon>
        <taxon>Araneomorphae</taxon>
        <taxon>Entelegynae</taxon>
        <taxon>Araneoidea</taxon>
        <taxon>Araneidae</taxon>
        <taxon>Araneus</taxon>
    </lineage>
</organism>
<feature type="non-terminal residue" evidence="2">
    <location>
        <position position="76"/>
    </location>
</feature>
<feature type="region of interest" description="Disordered" evidence="1">
    <location>
        <begin position="48"/>
        <end position="76"/>
    </location>
</feature>
<evidence type="ECO:0000256" key="1">
    <source>
        <dbReference type="SAM" id="MobiDB-lite"/>
    </source>
</evidence>
<gene>
    <name evidence="2" type="ORF">AVEN_139694_1</name>
</gene>
<comment type="caution">
    <text evidence="2">The sequence shown here is derived from an EMBL/GenBank/DDBJ whole genome shotgun (WGS) entry which is preliminary data.</text>
</comment>
<proteinExistence type="predicted"/>
<accession>A0A4Y1ZU96</accession>
<dbReference type="AlphaFoldDB" id="A0A4Y1ZU96"/>
<dbReference type="EMBL" id="BGPR01228945">
    <property type="protein sequence ID" value="GBL67998.1"/>
    <property type="molecule type" value="Genomic_DNA"/>
</dbReference>